<name>A0A6A6R658_9PEZI</name>
<feature type="compositionally biased region" description="Basic and acidic residues" evidence="1">
    <location>
        <begin position="12"/>
        <end position="21"/>
    </location>
</feature>
<evidence type="ECO:0000313" key="2">
    <source>
        <dbReference type="EMBL" id="KAF2498967.1"/>
    </source>
</evidence>
<sequence length="390" mass="44851">MDNDNSSNTSTIDDHHLHTPPEETYIVDPEGDLRVSLYNFEDEEKATYLVSAPCLRRASRVWRSMLNDSPLDLKLSLPMLQVGDFDINEVNDLPQMDETVLLLFNIAHAKFDTLPETLRQIEIWTLVLLCHKYDTVELIRPFLRAWVLPYVPRVYSFHNIEIWPFVFWAMGYQNAFVSCAGAYATSYYSGLDDMSLQTLMPRSIYKALSLSTPMEALRGHLERVRERLFYKIQSTCDRYIDSLSSQKYPKANCVCGVEDSAFDCDSIALGSLLIIMRRDCLMSPNRGYFNSKISITEVMKALTRADLTTGRALSYETHIGCDVNERFHKDIECCLKNVDFLSNNLRRHFATFKLRKSEKNLPQWEAPEVLHLERKVEGDTEGNAPEKGAK</sequence>
<feature type="region of interest" description="Disordered" evidence="1">
    <location>
        <begin position="1"/>
        <end position="24"/>
    </location>
</feature>
<feature type="compositionally biased region" description="Polar residues" evidence="1">
    <location>
        <begin position="1"/>
        <end position="11"/>
    </location>
</feature>
<organism evidence="2 3">
    <name type="scientific">Lophium mytilinum</name>
    <dbReference type="NCBI Taxonomy" id="390894"/>
    <lineage>
        <taxon>Eukaryota</taxon>
        <taxon>Fungi</taxon>
        <taxon>Dikarya</taxon>
        <taxon>Ascomycota</taxon>
        <taxon>Pezizomycotina</taxon>
        <taxon>Dothideomycetes</taxon>
        <taxon>Pleosporomycetidae</taxon>
        <taxon>Mytilinidiales</taxon>
        <taxon>Mytilinidiaceae</taxon>
        <taxon>Lophium</taxon>
    </lineage>
</organism>
<proteinExistence type="predicted"/>
<keyword evidence="3" id="KW-1185">Reference proteome</keyword>
<evidence type="ECO:0000256" key="1">
    <source>
        <dbReference type="SAM" id="MobiDB-lite"/>
    </source>
</evidence>
<protein>
    <recommendedName>
        <fullName evidence="4">BTB domain-containing protein</fullName>
    </recommendedName>
</protein>
<reference evidence="2" key="1">
    <citation type="journal article" date="2020" name="Stud. Mycol.">
        <title>101 Dothideomycetes genomes: a test case for predicting lifestyles and emergence of pathogens.</title>
        <authorList>
            <person name="Haridas S."/>
            <person name="Albert R."/>
            <person name="Binder M."/>
            <person name="Bloem J."/>
            <person name="Labutti K."/>
            <person name="Salamov A."/>
            <person name="Andreopoulos B."/>
            <person name="Baker S."/>
            <person name="Barry K."/>
            <person name="Bills G."/>
            <person name="Bluhm B."/>
            <person name="Cannon C."/>
            <person name="Castanera R."/>
            <person name="Culley D."/>
            <person name="Daum C."/>
            <person name="Ezra D."/>
            <person name="Gonzalez J."/>
            <person name="Henrissat B."/>
            <person name="Kuo A."/>
            <person name="Liang C."/>
            <person name="Lipzen A."/>
            <person name="Lutzoni F."/>
            <person name="Magnuson J."/>
            <person name="Mondo S."/>
            <person name="Nolan M."/>
            <person name="Ohm R."/>
            <person name="Pangilinan J."/>
            <person name="Park H.-J."/>
            <person name="Ramirez L."/>
            <person name="Alfaro M."/>
            <person name="Sun H."/>
            <person name="Tritt A."/>
            <person name="Yoshinaga Y."/>
            <person name="Zwiers L.-H."/>
            <person name="Turgeon B."/>
            <person name="Goodwin S."/>
            <person name="Spatafora J."/>
            <person name="Crous P."/>
            <person name="Grigoriev I."/>
        </authorList>
    </citation>
    <scope>NUCLEOTIDE SEQUENCE</scope>
    <source>
        <strain evidence="2">CBS 269.34</strain>
    </source>
</reference>
<dbReference type="Proteomes" id="UP000799750">
    <property type="component" value="Unassembled WGS sequence"/>
</dbReference>
<evidence type="ECO:0008006" key="4">
    <source>
        <dbReference type="Google" id="ProtNLM"/>
    </source>
</evidence>
<gene>
    <name evidence="2" type="ORF">BU16DRAFT_579980</name>
</gene>
<dbReference type="EMBL" id="MU004185">
    <property type="protein sequence ID" value="KAF2498967.1"/>
    <property type="molecule type" value="Genomic_DNA"/>
</dbReference>
<evidence type="ECO:0000313" key="3">
    <source>
        <dbReference type="Proteomes" id="UP000799750"/>
    </source>
</evidence>
<dbReference type="AlphaFoldDB" id="A0A6A6R658"/>
<dbReference type="OrthoDB" id="5275938at2759"/>
<accession>A0A6A6R658</accession>